<evidence type="ECO:0000313" key="6">
    <source>
        <dbReference type="Proteomes" id="UP000243589"/>
    </source>
</evidence>
<keyword evidence="6" id="KW-1185">Reference proteome</keyword>
<keyword evidence="2" id="KW-0521">NADP</keyword>
<evidence type="ECO:0000259" key="4">
    <source>
        <dbReference type="Pfam" id="PF00248"/>
    </source>
</evidence>
<dbReference type="PANTHER" id="PTHR43827:SF3">
    <property type="entry name" value="NADP-DEPENDENT OXIDOREDUCTASE DOMAIN-CONTAINING PROTEIN"/>
    <property type="match status" value="1"/>
</dbReference>
<protein>
    <submittedName>
        <fullName evidence="5">Putative oxidoreductase</fullName>
        <ecNumber evidence="5">1.-.-.-</ecNumber>
    </submittedName>
</protein>
<dbReference type="PRINTS" id="PR00069">
    <property type="entry name" value="ALDKETRDTASE"/>
</dbReference>
<dbReference type="InterPro" id="IPR020471">
    <property type="entry name" value="AKR"/>
</dbReference>
<dbReference type="InterPro" id="IPR018170">
    <property type="entry name" value="Aldo/ket_reductase_CS"/>
</dbReference>
<evidence type="ECO:0000313" key="5">
    <source>
        <dbReference type="EMBL" id="KXZ59251.1"/>
    </source>
</evidence>
<dbReference type="GO" id="GO:0016616">
    <property type="term" value="F:oxidoreductase activity, acting on the CH-OH group of donors, NAD or NADP as acceptor"/>
    <property type="evidence" value="ECO:0007669"/>
    <property type="project" value="UniProtKB-ARBA"/>
</dbReference>
<dbReference type="Pfam" id="PF00248">
    <property type="entry name" value="Aldo_ket_red"/>
    <property type="match status" value="1"/>
</dbReference>
<dbReference type="Proteomes" id="UP000243589">
    <property type="component" value="Unassembled WGS sequence"/>
</dbReference>
<accession>A0A150HB20</accession>
<name>A0A150HB20_9MICO</name>
<dbReference type="PANTHER" id="PTHR43827">
    <property type="entry name" value="2,5-DIKETO-D-GLUCONIC ACID REDUCTASE"/>
    <property type="match status" value="1"/>
</dbReference>
<dbReference type="InterPro" id="IPR023210">
    <property type="entry name" value="NADP_OxRdtase_dom"/>
</dbReference>
<evidence type="ECO:0000256" key="1">
    <source>
        <dbReference type="ARBA" id="ARBA00007905"/>
    </source>
</evidence>
<feature type="domain" description="NADP-dependent oxidoreductase" evidence="4">
    <location>
        <begin position="14"/>
        <end position="152"/>
    </location>
</feature>
<evidence type="ECO:0000256" key="3">
    <source>
        <dbReference type="ARBA" id="ARBA00023002"/>
    </source>
</evidence>
<keyword evidence="3 5" id="KW-0560">Oxidoreductase</keyword>
<dbReference type="RefSeq" id="WP_062020005.1">
    <property type="nucleotide sequence ID" value="NZ_LQQC01000005.1"/>
</dbReference>
<proteinExistence type="inferred from homology"/>
<dbReference type="PATRIC" id="fig|479117.4.peg.499"/>
<sequence>MFGSWPNLSRGLTVETWETLVQLKEEGVITHVGVSNFRPEQLTELHDATGVWPVMNQIQLSPALARSEAVRFHAEHGIVTEAWGSLGMREDLLDQIVVHKIAAKHDVDPHQVVLKWIVDQGIIVIPKSKDPQRQASNATFNFELDDDDRALLATLDLGEEHAWDSREHEEW</sequence>
<reference evidence="5 6" key="1">
    <citation type="submission" date="2016-01" db="EMBL/GenBank/DDBJ databases">
        <title>Use of Whole Genome Sequencing to ascertain that Brevibacterium massiliense (Roux, Raoult 2009) is a later heterotypic synonym of Brevibacterium ravenspurgense (Mages 2008).</title>
        <authorList>
            <person name="Bernier A.-M."/>
            <person name="Burdz T."/>
            <person name="Huynh C."/>
            <person name="Pachecho A.L."/>
            <person name="Wiebe D."/>
            <person name="Bonner C."/>
            <person name="Bernard K."/>
        </authorList>
    </citation>
    <scope>NUCLEOTIDE SEQUENCE [LARGE SCALE GENOMIC DNA]</scope>
    <source>
        <strain evidence="5 6">CCUG56047</strain>
    </source>
</reference>
<dbReference type="EC" id="1.-.-.-" evidence="5"/>
<dbReference type="EMBL" id="LQQC01000005">
    <property type="protein sequence ID" value="KXZ59251.1"/>
    <property type="molecule type" value="Genomic_DNA"/>
</dbReference>
<gene>
    <name evidence="5" type="ORF">Bravens_00498</name>
</gene>
<dbReference type="InterPro" id="IPR036812">
    <property type="entry name" value="NAD(P)_OxRdtase_dom_sf"/>
</dbReference>
<dbReference type="AlphaFoldDB" id="A0A150HB20"/>
<organism evidence="5 6">
    <name type="scientific">Brevibacterium ravenspurgense</name>
    <dbReference type="NCBI Taxonomy" id="479117"/>
    <lineage>
        <taxon>Bacteria</taxon>
        <taxon>Bacillati</taxon>
        <taxon>Actinomycetota</taxon>
        <taxon>Actinomycetes</taxon>
        <taxon>Micrococcales</taxon>
        <taxon>Brevibacteriaceae</taxon>
        <taxon>Brevibacterium</taxon>
    </lineage>
</organism>
<dbReference type="Gene3D" id="3.20.20.100">
    <property type="entry name" value="NADP-dependent oxidoreductase domain"/>
    <property type="match status" value="1"/>
</dbReference>
<comment type="similarity">
    <text evidence="1">Belongs to the aldo/keto reductase family.</text>
</comment>
<dbReference type="SUPFAM" id="SSF51430">
    <property type="entry name" value="NAD(P)-linked oxidoreductase"/>
    <property type="match status" value="1"/>
</dbReference>
<dbReference type="PROSITE" id="PS00063">
    <property type="entry name" value="ALDOKETO_REDUCTASE_3"/>
    <property type="match status" value="1"/>
</dbReference>
<evidence type="ECO:0000256" key="2">
    <source>
        <dbReference type="ARBA" id="ARBA00022857"/>
    </source>
</evidence>
<comment type="caution">
    <text evidence="5">The sequence shown here is derived from an EMBL/GenBank/DDBJ whole genome shotgun (WGS) entry which is preliminary data.</text>
</comment>